<accession>A0ABT6XWY5</accession>
<dbReference type="Gene3D" id="1.10.630.10">
    <property type="entry name" value="Cytochrome P450"/>
    <property type="match status" value="1"/>
</dbReference>
<dbReference type="Pfam" id="PF00067">
    <property type="entry name" value="p450"/>
    <property type="match status" value="1"/>
</dbReference>
<dbReference type="InterPro" id="IPR002401">
    <property type="entry name" value="Cyt_P450_E_grp-I"/>
</dbReference>
<proteinExistence type="inferred from homology"/>
<comment type="caution">
    <text evidence="4">The sequence shown here is derived from an EMBL/GenBank/DDBJ whole genome shotgun (WGS) entry which is preliminary data.</text>
</comment>
<dbReference type="SUPFAM" id="SSF48264">
    <property type="entry name" value="Cytochrome P450"/>
    <property type="match status" value="1"/>
</dbReference>
<name>A0ABT6XWY5_ALISE</name>
<comment type="similarity">
    <text evidence="2 3">Belongs to the cytochrome P450 family.</text>
</comment>
<evidence type="ECO:0000256" key="2">
    <source>
        <dbReference type="ARBA" id="ARBA00010617"/>
    </source>
</evidence>
<keyword evidence="3" id="KW-0503">Monooxygenase</keyword>
<dbReference type="InterPro" id="IPR017972">
    <property type="entry name" value="Cyt_P450_CS"/>
</dbReference>
<dbReference type="EMBL" id="JASGCB010000006">
    <property type="protein sequence ID" value="MDI9259603.1"/>
    <property type="molecule type" value="Genomic_DNA"/>
</dbReference>
<protein>
    <submittedName>
        <fullName evidence="4">Cytochrome P450</fullName>
    </submittedName>
</protein>
<dbReference type="PANTHER" id="PTHR24305:SF166">
    <property type="entry name" value="CYTOCHROME P450 12A4, MITOCHONDRIAL-RELATED"/>
    <property type="match status" value="1"/>
</dbReference>
<dbReference type="PRINTS" id="PR00385">
    <property type="entry name" value="P450"/>
</dbReference>
<comment type="cofactor">
    <cofactor evidence="1">
        <name>heme</name>
        <dbReference type="ChEBI" id="CHEBI:30413"/>
    </cofactor>
</comment>
<keyword evidence="3" id="KW-0560">Oxidoreductase</keyword>
<keyword evidence="3" id="KW-0349">Heme</keyword>
<dbReference type="PROSITE" id="PS00086">
    <property type="entry name" value="CYTOCHROME_P450"/>
    <property type="match status" value="1"/>
</dbReference>
<keyword evidence="3" id="KW-0479">Metal-binding</keyword>
<keyword evidence="3" id="KW-0408">Iron</keyword>
<evidence type="ECO:0000256" key="3">
    <source>
        <dbReference type="RuleBase" id="RU000461"/>
    </source>
</evidence>
<keyword evidence="5" id="KW-1185">Reference proteome</keyword>
<dbReference type="InterPro" id="IPR036396">
    <property type="entry name" value="Cyt_P450_sf"/>
</dbReference>
<dbReference type="InterPro" id="IPR001128">
    <property type="entry name" value="Cyt_P450"/>
</dbReference>
<evidence type="ECO:0000256" key="1">
    <source>
        <dbReference type="ARBA" id="ARBA00001971"/>
    </source>
</evidence>
<evidence type="ECO:0000313" key="4">
    <source>
        <dbReference type="EMBL" id="MDI9259603.1"/>
    </source>
</evidence>
<dbReference type="InterPro" id="IPR050121">
    <property type="entry name" value="Cytochrome_P450_monoxygenase"/>
</dbReference>
<dbReference type="PANTHER" id="PTHR24305">
    <property type="entry name" value="CYTOCHROME P450"/>
    <property type="match status" value="1"/>
</dbReference>
<dbReference type="Proteomes" id="UP001529245">
    <property type="component" value="Unassembled WGS sequence"/>
</dbReference>
<evidence type="ECO:0000313" key="5">
    <source>
        <dbReference type="Proteomes" id="UP001529245"/>
    </source>
</evidence>
<dbReference type="RefSeq" id="WP_283203155.1">
    <property type="nucleotide sequence ID" value="NZ_JASGCB010000006.1"/>
</dbReference>
<organism evidence="4 5">
    <name type="scientific">Alicyclobacillus sendaiensis PA2</name>
    <dbReference type="NCBI Taxonomy" id="3029425"/>
    <lineage>
        <taxon>Bacteria</taxon>
        <taxon>Bacillati</taxon>
        <taxon>Bacillota</taxon>
        <taxon>Bacilli</taxon>
        <taxon>Bacillales</taxon>
        <taxon>Alicyclobacillaceae</taxon>
        <taxon>Alicyclobacillus</taxon>
    </lineage>
</organism>
<dbReference type="CDD" id="cd00302">
    <property type="entry name" value="cytochrome_P450"/>
    <property type="match status" value="1"/>
</dbReference>
<sequence length="430" mass="48309">MREQLPEQPPQHLPSTRHLRARDGWNALQSILHRPGSPLMGLLALHRAFAQDEFELQAFGLRMRVAAGPASVKRVLYEQADRYASRLEGDPVTALFGQGLLVMDGERHTVVKDVIVQSSRRNELEERLRAALPALDEALHRALRRGALSLPDAPRRMTWRALEAVYFDHDLTAEEERTYLRDLTDLVHHIGPGLWLLHGRAPKLPAASDRMRRRLAVLYQRALTSADGAPIHALARACGREEMPFAVDQLMTLLVAGHDTATSLLSSLVILLAHRPELQDALRQEIEGLAGRTQPDIRALDALPLLDAVVREALRLYPPIHSGLRAELGSGHRVMVSYFLLHRHQGIWPEADTFNPDRWQRGVTPGAYAYLPFGAGPRYCPGATFARLEVKWLLARLLQRASLHPVSRPPRIAMRAALEHRPTVIAVRHR</sequence>
<reference evidence="4 5" key="1">
    <citation type="submission" date="2023-04" db="EMBL/GenBank/DDBJ databases">
        <title>A. sendaiensis sub sp. chiapanensis a novel subspecie with specific adaptation in bacterial cell wall isolated from an active volcano.</title>
        <authorList>
            <person name="Alvarez Gutierrez P.E."/>
            <person name="Ortiz Cortes L.Y."/>
        </authorList>
    </citation>
    <scope>NUCLEOTIDE SEQUENCE [LARGE SCALE GENOMIC DNA]</scope>
    <source>
        <strain evidence="4 5">PA2</strain>
    </source>
</reference>
<gene>
    <name evidence="4" type="ORF">QID03_05325</name>
</gene>
<dbReference type="PRINTS" id="PR00463">
    <property type="entry name" value="EP450I"/>
</dbReference>